<gene>
    <name evidence="1" type="primary">PLEST008792</name>
    <name evidence="1" type="ORF">PLESTB_000717400</name>
</gene>
<dbReference type="Pfam" id="PF14945">
    <property type="entry name" value="LLC1"/>
    <property type="match status" value="1"/>
</dbReference>
<accession>A0A9W6BJB3</accession>
<comment type="caution">
    <text evidence="1">The sequence shown here is derived from an EMBL/GenBank/DDBJ whole genome shotgun (WGS) entry which is preliminary data.</text>
</comment>
<protein>
    <submittedName>
        <fullName evidence="1">Uncharacterized protein</fullName>
    </submittedName>
</protein>
<sequence>MKQTALPCKENNLFCAWASLQAEAATKSKTTPVADDWNWTARIRNELGANKAWHRNWGFLLDQKFQPGGLRQQQHPGGAQAAPAADSLAAFMQNTAAQGGAASLDSVSYIASMQRNSARARRLQHQDALDGFVSNYMARADPRARELPAQEFRKPLTTSHQYGWGRSLEVFGNMAVNLK</sequence>
<reference evidence="1 2" key="1">
    <citation type="journal article" date="2023" name="Commun. Biol.">
        <title>Reorganization of the ancestral sex-determining regions during the evolution of trioecy in Pleodorina starrii.</title>
        <authorList>
            <person name="Takahashi K."/>
            <person name="Suzuki S."/>
            <person name="Kawai-Toyooka H."/>
            <person name="Yamamoto K."/>
            <person name="Hamaji T."/>
            <person name="Ootsuki R."/>
            <person name="Yamaguchi H."/>
            <person name="Kawachi M."/>
            <person name="Higashiyama T."/>
            <person name="Nozaki H."/>
        </authorList>
    </citation>
    <scope>NUCLEOTIDE SEQUENCE [LARGE SCALE GENOMIC DNA]</scope>
    <source>
        <strain evidence="1 2">NIES-4479</strain>
    </source>
</reference>
<dbReference type="Proteomes" id="UP001165080">
    <property type="component" value="Unassembled WGS sequence"/>
</dbReference>
<evidence type="ECO:0000313" key="1">
    <source>
        <dbReference type="EMBL" id="GLC53184.1"/>
    </source>
</evidence>
<keyword evidence="2" id="KW-1185">Reference proteome</keyword>
<dbReference type="EMBL" id="BRXU01000007">
    <property type="protein sequence ID" value="GLC53184.1"/>
    <property type="molecule type" value="Genomic_DNA"/>
</dbReference>
<organism evidence="1 2">
    <name type="scientific">Pleodorina starrii</name>
    <dbReference type="NCBI Taxonomy" id="330485"/>
    <lineage>
        <taxon>Eukaryota</taxon>
        <taxon>Viridiplantae</taxon>
        <taxon>Chlorophyta</taxon>
        <taxon>core chlorophytes</taxon>
        <taxon>Chlorophyceae</taxon>
        <taxon>CS clade</taxon>
        <taxon>Chlamydomonadales</taxon>
        <taxon>Volvocaceae</taxon>
        <taxon>Pleodorina</taxon>
    </lineage>
</organism>
<dbReference type="InterPro" id="IPR020339">
    <property type="entry name" value="C20orf85-like"/>
</dbReference>
<proteinExistence type="predicted"/>
<dbReference type="AlphaFoldDB" id="A0A9W6BJB3"/>
<evidence type="ECO:0000313" key="2">
    <source>
        <dbReference type="Proteomes" id="UP001165080"/>
    </source>
</evidence>
<name>A0A9W6BJB3_9CHLO</name>